<reference evidence="5 6" key="1">
    <citation type="submission" date="2019-06" db="EMBL/GenBank/DDBJ databases">
        <authorList>
            <person name="Jiang L."/>
        </authorList>
    </citation>
    <scope>NUCLEOTIDE SEQUENCE [LARGE SCALE GENOMIC DNA]</scope>
    <source>
        <strain evidence="5 6">YIM 48858</strain>
    </source>
</reference>
<gene>
    <name evidence="5" type="ORF">FHG71_10420</name>
</gene>
<name>A0A5C4ND39_9RHOB</name>
<keyword evidence="3 4" id="KW-0456">Lyase</keyword>
<evidence type="ECO:0000256" key="4">
    <source>
        <dbReference type="HAMAP-Rule" id="MF_00434"/>
    </source>
</evidence>
<dbReference type="HAMAP" id="MF_00434">
    <property type="entry name" value="Pterin_4_alpha"/>
    <property type="match status" value="1"/>
</dbReference>
<dbReference type="RefSeq" id="WP_139081599.1">
    <property type="nucleotide sequence ID" value="NZ_VDFV01000011.1"/>
</dbReference>
<dbReference type="SUPFAM" id="SSF55248">
    <property type="entry name" value="PCD-like"/>
    <property type="match status" value="1"/>
</dbReference>
<dbReference type="GO" id="GO:0008124">
    <property type="term" value="F:4-alpha-hydroxytetrahydrobiopterin dehydratase activity"/>
    <property type="evidence" value="ECO:0007669"/>
    <property type="project" value="UniProtKB-UniRule"/>
</dbReference>
<sequence>MPEKLTPEERDALLPALGAAGWGADPEQDALRKIWKFRNFSQAWAFLSRVALLAEKRNHHPDWRNVYNVVDLRLTTHDAGGLTKLDTDMAAVIDKYAGDAEVQRDQAEEIRCLCQERHAGTTKGG</sequence>
<dbReference type="Proteomes" id="UP000305709">
    <property type="component" value="Unassembled WGS sequence"/>
</dbReference>
<comment type="caution">
    <text evidence="5">The sequence shown here is derived from an EMBL/GenBank/DDBJ whole genome shotgun (WGS) entry which is preliminary data.</text>
</comment>
<proteinExistence type="inferred from homology"/>
<accession>A0A5C4ND39</accession>
<dbReference type="InterPro" id="IPR001533">
    <property type="entry name" value="Pterin_deHydtase"/>
</dbReference>
<evidence type="ECO:0000313" key="6">
    <source>
        <dbReference type="Proteomes" id="UP000305709"/>
    </source>
</evidence>
<dbReference type="PANTHER" id="PTHR12599:SF15">
    <property type="entry name" value="PTERIN-4-ALPHA-CARBINOLAMINE DEHYDRATASE 2"/>
    <property type="match status" value="1"/>
</dbReference>
<keyword evidence="6" id="KW-1185">Reference proteome</keyword>
<evidence type="ECO:0000256" key="2">
    <source>
        <dbReference type="ARBA" id="ARBA00006472"/>
    </source>
</evidence>
<evidence type="ECO:0000256" key="1">
    <source>
        <dbReference type="ARBA" id="ARBA00001554"/>
    </source>
</evidence>
<organism evidence="5 6">
    <name type="scientific">Rubellimicrobium roseum</name>
    <dbReference type="NCBI Taxonomy" id="687525"/>
    <lineage>
        <taxon>Bacteria</taxon>
        <taxon>Pseudomonadati</taxon>
        <taxon>Pseudomonadota</taxon>
        <taxon>Alphaproteobacteria</taxon>
        <taxon>Rhodobacterales</taxon>
        <taxon>Roseobacteraceae</taxon>
        <taxon>Rubellimicrobium</taxon>
    </lineage>
</organism>
<comment type="similarity">
    <text evidence="2 4">Belongs to the pterin-4-alpha-carbinolamine dehydratase family.</text>
</comment>
<evidence type="ECO:0000256" key="3">
    <source>
        <dbReference type="ARBA" id="ARBA00023239"/>
    </source>
</evidence>
<dbReference type="Pfam" id="PF01329">
    <property type="entry name" value="Pterin_4a"/>
    <property type="match status" value="1"/>
</dbReference>
<dbReference type="InterPro" id="IPR036428">
    <property type="entry name" value="PCD_sf"/>
</dbReference>
<dbReference type="OrthoDB" id="9794987at2"/>
<dbReference type="NCBIfam" id="NF002018">
    <property type="entry name" value="PRK00823.1-3"/>
    <property type="match status" value="1"/>
</dbReference>
<dbReference type="Gene3D" id="3.30.1360.20">
    <property type="entry name" value="Transcriptional coactivator/pterin dehydratase"/>
    <property type="match status" value="1"/>
</dbReference>
<protein>
    <recommendedName>
        <fullName evidence="4">Putative pterin-4-alpha-carbinolamine dehydratase</fullName>
        <shortName evidence="4">PHS</shortName>
        <ecNumber evidence="4">4.2.1.96</ecNumber>
    </recommendedName>
    <alternativeName>
        <fullName evidence="4">4-alpha-hydroxy-tetrahydropterin dehydratase</fullName>
    </alternativeName>
    <alternativeName>
        <fullName evidence="4">Pterin carbinolamine dehydratase</fullName>
        <shortName evidence="4">PCD</shortName>
    </alternativeName>
</protein>
<dbReference type="PANTHER" id="PTHR12599">
    <property type="entry name" value="PTERIN-4-ALPHA-CARBINOLAMINE DEHYDRATASE"/>
    <property type="match status" value="1"/>
</dbReference>
<comment type="catalytic activity">
    <reaction evidence="1 4">
        <text>(4aS,6R)-4a-hydroxy-L-erythro-5,6,7,8-tetrahydrobiopterin = (6R)-L-erythro-6,7-dihydrobiopterin + H2O</text>
        <dbReference type="Rhea" id="RHEA:11920"/>
        <dbReference type="ChEBI" id="CHEBI:15377"/>
        <dbReference type="ChEBI" id="CHEBI:15642"/>
        <dbReference type="ChEBI" id="CHEBI:43120"/>
        <dbReference type="EC" id="4.2.1.96"/>
    </reaction>
</comment>
<dbReference type="EC" id="4.2.1.96" evidence="4"/>
<dbReference type="AlphaFoldDB" id="A0A5C4ND39"/>
<evidence type="ECO:0000313" key="5">
    <source>
        <dbReference type="EMBL" id="TNC71825.1"/>
    </source>
</evidence>
<dbReference type="GO" id="GO:0006729">
    <property type="term" value="P:tetrahydrobiopterin biosynthetic process"/>
    <property type="evidence" value="ECO:0007669"/>
    <property type="project" value="InterPro"/>
</dbReference>
<dbReference type="EMBL" id="VDFV01000011">
    <property type="protein sequence ID" value="TNC71825.1"/>
    <property type="molecule type" value="Genomic_DNA"/>
</dbReference>